<name>W6UPP2_ECHGR</name>
<dbReference type="Proteomes" id="UP000019149">
    <property type="component" value="Unassembled WGS sequence"/>
</dbReference>
<dbReference type="GeneID" id="36345490"/>
<comment type="caution">
    <text evidence="1">The sequence shown here is derived from an EMBL/GenBank/DDBJ whole genome shotgun (WGS) entry which is preliminary data.</text>
</comment>
<proteinExistence type="predicted"/>
<evidence type="ECO:0000313" key="2">
    <source>
        <dbReference type="Proteomes" id="UP000019149"/>
    </source>
</evidence>
<protein>
    <submittedName>
        <fullName evidence="1">Uncharacterized protein</fullName>
    </submittedName>
</protein>
<dbReference type="CTD" id="36345490"/>
<gene>
    <name evidence="1" type="ORF">EGR_09775</name>
</gene>
<dbReference type="RefSeq" id="XP_024346565.1">
    <property type="nucleotide sequence ID" value="XM_024499024.1"/>
</dbReference>
<accession>W6UPP2</accession>
<keyword evidence="2" id="KW-1185">Reference proteome</keyword>
<sequence length="150" mass="17301">MMNSGCRKPLFVNKTKTALEFPNQSTHPVPHTPTFKRTKIKITHLNSSETVNLQGSFKSDRTFAFDRLSDWWATVVLHTIASDKCAILLVIQSSKIQIRETNELLPPFLSTANKVQDQRFITLSHMSKMCFDQKYRTLHLPIDFNQTIIH</sequence>
<organism evidence="1 2">
    <name type="scientific">Echinococcus granulosus</name>
    <name type="common">Hydatid tapeworm</name>
    <dbReference type="NCBI Taxonomy" id="6210"/>
    <lineage>
        <taxon>Eukaryota</taxon>
        <taxon>Metazoa</taxon>
        <taxon>Spiralia</taxon>
        <taxon>Lophotrochozoa</taxon>
        <taxon>Platyhelminthes</taxon>
        <taxon>Cestoda</taxon>
        <taxon>Eucestoda</taxon>
        <taxon>Cyclophyllidea</taxon>
        <taxon>Taeniidae</taxon>
        <taxon>Echinococcus</taxon>
        <taxon>Echinococcus granulosus group</taxon>
    </lineage>
</organism>
<dbReference type="AlphaFoldDB" id="W6UPP2"/>
<dbReference type="EMBL" id="APAU02000166">
    <property type="protein sequence ID" value="EUB55369.1"/>
    <property type="molecule type" value="Genomic_DNA"/>
</dbReference>
<dbReference type="KEGG" id="egl:EGR_09775"/>
<evidence type="ECO:0000313" key="1">
    <source>
        <dbReference type="EMBL" id="EUB55369.1"/>
    </source>
</evidence>
<reference evidence="1 2" key="1">
    <citation type="journal article" date="2013" name="Nat. Genet.">
        <title>The genome of the hydatid tapeworm Echinococcus granulosus.</title>
        <authorList>
            <person name="Zheng H."/>
            <person name="Zhang W."/>
            <person name="Zhang L."/>
            <person name="Zhang Z."/>
            <person name="Li J."/>
            <person name="Lu G."/>
            <person name="Zhu Y."/>
            <person name="Wang Y."/>
            <person name="Huang Y."/>
            <person name="Liu J."/>
            <person name="Kang H."/>
            <person name="Chen J."/>
            <person name="Wang L."/>
            <person name="Chen A."/>
            <person name="Yu S."/>
            <person name="Gao Z."/>
            <person name="Jin L."/>
            <person name="Gu W."/>
            <person name="Wang Z."/>
            <person name="Zhao L."/>
            <person name="Shi B."/>
            <person name="Wen H."/>
            <person name="Lin R."/>
            <person name="Jones M.K."/>
            <person name="Brejova B."/>
            <person name="Vinar T."/>
            <person name="Zhao G."/>
            <person name="McManus D.P."/>
            <person name="Chen Z."/>
            <person name="Zhou Y."/>
            <person name="Wang S."/>
        </authorList>
    </citation>
    <scope>NUCLEOTIDE SEQUENCE [LARGE SCALE GENOMIC DNA]</scope>
</reference>